<evidence type="ECO:0000313" key="2">
    <source>
        <dbReference type="Proteomes" id="UP000447355"/>
    </source>
</evidence>
<dbReference type="RefSeq" id="WP_161081908.1">
    <property type="nucleotide sequence ID" value="NZ_WWCX01000001.1"/>
</dbReference>
<dbReference type="PANTHER" id="PTHR43196:SF2">
    <property type="entry name" value="PHOSPHOADENOSINE PHOSPHOSULFATE REDUCTASE"/>
    <property type="match status" value="1"/>
</dbReference>
<protein>
    <submittedName>
        <fullName evidence="1">Phosphoadenosine phosphosulfate reductase family protein</fullName>
    </submittedName>
</protein>
<evidence type="ECO:0000313" key="1">
    <source>
        <dbReference type="EMBL" id="MYM92649.1"/>
    </source>
</evidence>
<proteinExistence type="predicted"/>
<dbReference type="Proteomes" id="UP000447355">
    <property type="component" value="Unassembled WGS sequence"/>
</dbReference>
<comment type="caution">
    <text evidence="1">The sequence shown here is derived from an EMBL/GenBank/DDBJ whole genome shotgun (WGS) entry which is preliminary data.</text>
</comment>
<dbReference type="AlphaFoldDB" id="A0A845GJ14"/>
<reference evidence="1" key="1">
    <citation type="submission" date="2019-12" db="EMBL/GenBank/DDBJ databases">
        <title>Novel species isolated from a subtropical stream in China.</title>
        <authorList>
            <person name="Lu H."/>
        </authorList>
    </citation>
    <scope>NUCLEOTIDE SEQUENCE [LARGE SCALE GENOMIC DNA]</scope>
    <source>
        <strain evidence="1">FT81W</strain>
    </source>
</reference>
<gene>
    <name evidence="1" type="ORF">GTP90_02100</name>
</gene>
<dbReference type="InterPro" id="IPR050128">
    <property type="entry name" value="Sulfate_adenylyltrnsfr_sub2"/>
</dbReference>
<sequence>MRTLFSDEELIHCGLARPAPIRHPIAYEPHERPNLSDYDRFLVFFSGGKDSVACFLWLLDQGIPVDKIELHHHLVDGREGSKLMDWPITTDYCVKFAQAFGVRLSFSWKEGGFEREMLRENAPTAPVHFYTQSGEKRQIGGDGKLNTRKKFPQVSADLSVRWCSSYLKISVGESYIVNDPVFRQGKTLVLTGERAEESAARAKYKVFEPHRADNRNGARVKRWVDVYRAVHGWPEQQVWEIFRKFGVNPHPAYHLGLGRTSCMACIFGSPKQWAMLKHYMPTHFKSISDYETLFNTTIKRGASVVQTAAKGVVPELDRFWLEVAMGETFTPQILLNPATWSYPLGAFGESSGPT</sequence>
<dbReference type="SUPFAM" id="SSF52402">
    <property type="entry name" value="Adenine nucleotide alpha hydrolases-like"/>
    <property type="match status" value="1"/>
</dbReference>
<accession>A0A845GJ14</accession>
<dbReference type="InterPro" id="IPR014729">
    <property type="entry name" value="Rossmann-like_a/b/a_fold"/>
</dbReference>
<organism evidence="1 2">
    <name type="scientific">Duganella vulcania</name>
    <dbReference type="NCBI Taxonomy" id="2692166"/>
    <lineage>
        <taxon>Bacteria</taxon>
        <taxon>Pseudomonadati</taxon>
        <taxon>Pseudomonadota</taxon>
        <taxon>Betaproteobacteria</taxon>
        <taxon>Burkholderiales</taxon>
        <taxon>Oxalobacteraceae</taxon>
        <taxon>Telluria group</taxon>
        <taxon>Duganella</taxon>
    </lineage>
</organism>
<name>A0A845GJ14_9BURK</name>
<dbReference type="EMBL" id="WWCX01000001">
    <property type="protein sequence ID" value="MYM92649.1"/>
    <property type="molecule type" value="Genomic_DNA"/>
</dbReference>
<dbReference type="Gene3D" id="3.40.50.620">
    <property type="entry name" value="HUPs"/>
    <property type="match status" value="1"/>
</dbReference>
<dbReference type="PANTHER" id="PTHR43196">
    <property type="entry name" value="SULFATE ADENYLYLTRANSFERASE SUBUNIT 2"/>
    <property type="match status" value="1"/>
</dbReference>